<sequence>MLSRGFLQLGRNIGSSQLFRRMCHQPGGFGLHPGSSILVFIFYSTFGG</sequence>
<accession>A9NSN0</accession>
<organism evidence="1">
    <name type="scientific">Picea sitchensis</name>
    <name type="common">Sitka spruce</name>
    <name type="synonym">Pinus sitchensis</name>
    <dbReference type="NCBI Taxonomy" id="3332"/>
    <lineage>
        <taxon>Eukaryota</taxon>
        <taxon>Viridiplantae</taxon>
        <taxon>Streptophyta</taxon>
        <taxon>Embryophyta</taxon>
        <taxon>Tracheophyta</taxon>
        <taxon>Spermatophyta</taxon>
        <taxon>Pinopsida</taxon>
        <taxon>Pinidae</taxon>
        <taxon>Conifers I</taxon>
        <taxon>Pinales</taxon>
        <taxon>Pinaceae</taxon>
        <taxon>Picea</taxon>
    </lineage>
</organism>
<name>A9NSN0_PICSI</name>
<protein>
    <submittedName>
        <fullName evidence="1">Uncharacterized protein</fullName>
    </submittedName>
</protein>
<evidence type="ECO:0000313" key="1">
    <source>
        <dbReference type="EMBL" id="ABK23641.1"/>
    </source>
</evidence>
<reference evidence="1" key="1">
    <citation type="journal article" date="2008" name="BMC Genomics">
        <title>A conifer genomics resource of 200,000 spruce (Picea spp.) ESTs and 6,464 high-quality, sequence-finished full-length cDNAs for Sitka spruce (Picea sitchensis).</title>
        <authorList>
            <person name="Ralph S.G."/>
            <person name="Chun H.J."/>
            <person name="Kolosova N."/>
            <person name="Cooper D."/>
            <person name="Oddy C."/>
            <person name="Ritland C.E."/>
            <person name="Kirkpatrick R."/>
            <person name="Moore R."/>
            <person name="Barber S."/>
            <person name="Holt R.A."/>
            <person name="Jones S.J."/>
            <person name="Marra M.A."/>
            <person name="Douglas C.J."/>
            <person name="Ritland K."/>
            <person name="Bohlmann J."/>
        </authorList>
    </citation>
    <scope>NUCLEOTIDE SEQUENCE</scope>
    <source>
        <tissue evidence="1">Bark</tissue>
    </source>
</reference>
<proteinExistence type="evidence at transcript level"/>
<dbReference type="AlphaFoldDB" id="A9NSN0"/>
<dbReference type="EMBL" id="EF084320">
    <property type="protein sequence ID" value="ABK23641.1"/>
    <property type="molecule type" value="mRNA"/>
</dbReference>